<dbReference type="Gene3D" id="2.60.120.10">
    <property type="entry name" value="Jelly Rolls"/>
    <property type="match status" value="1"/>
</dbReference>
<protein>
    <recommendedName>
        <fullName evidence="1">TehB/YeaR-like domain-containing protein</fullName>
    </recommendedName>
</protein>
<organism evidence="2 3">
    <name type="scientific">Pseudovibrio japonicus</name>
    <dbReference type="NCBI Taxonomy" id="366534"/>
    <lineage>
        <taxon>Bacteria</taxon>
        <taxon>Pseudomonadati</taxon>
        <taxon>Pseudomonadota</taxon>
        <taxon>Alphaproteobacteria</taxon>
        <taxon>Hyphomicrobiales</taxon>
        <taxon>Stappiaceae</taxon>
        <taxon>Pseudovibrio</taxon>
    </lineage>
</organism>
<dbReference type="Proteomes" id="UP000637980">
    <property type="component" value="Unassembled WGS sequence"/>
</dbReference>
<keyword evidence="3" id="KW-1185">Reference proteome</keyword>
<evidence type="ECO:0000313" key="3">
    <source>
        <dbReference type="Proteomes" id="UP000637980"/>
    </source>
</evidence>
<name>A0ABQ3ELC0_9HYPH</name>
<dbReference type="SUPFAM" id="SSF51197">
    <property type="entry name" value="Clavaminate synthase-like"/>
    <property type="match status" value="1"/>
</dbReference>
<evidence type="ECO:0000313" key="2">
    <source>
        <dbReference type="EMBL" id="GHB40008.1"/>
    </source>
</evidence>
<dbReference type="Pfam" id="PF09313">
    <property type="entry name" value="TehB-like"/>
    <property type="match status" value="1"/>
</dbReference>
<feature type="domain" description="TehB/YeaR-like" evidence="1">
    <location>
        <begin position="18"/>
        <end position="89"/>
    </location>
</feature>
<sequence length="101" mass="11096">MPLSDIKLPDGLVKYSTTKEFSEGSFPKALARDHSTKPGVWGILCVSAGTVKFHDVDSDETREVVAGEKQVIVPESLHSANPSKDAVFFVEFYSATHKEKE</sequence>
<comment type="caution">
    <text evidence="2">The sequence shown here is derived from an EMBL/GenBank/DDBJ whole genome shotgun (WGS) entry which is preliminary data.</text>
</comment>
<accession>A0ABQ3ELC0</accession>
<reference evidence="3" key="1">
    <citation type="journal article" date="2019" name="Int. J. Syst. Evol. Microbiol.">
        <title>The Global Catalogue of Microorganisms (GCM) 10K type strain sequencing project: providing services to taxonomists for standard genome sequencing and annotation.</title>
        <authorList>
            <consortium name="The Broad Institute Genomics Platform"/>
            <consortium name="The Broad Institute Genome Sequencing Center for Infectious Disease"/>
            <person name="Wu L."/>
            <person name="Ma J."/>
        </authorList>
    </citation>
    <scope>NUCLEOTIDE SEQUENCE [LARGE SCALE GENOMIC DNA]</scope>
    <source>
        <strain evidence="3">KCTC 12861</strain>
    </source>
</reference>
<dbReference type="InterPro" id="IPR014710">
    <property type="entry name" value="RmlC-like_jellyroll"/>
</dbReference>
<dbReference type="RefSeq" id="WP_189437771.1">
    <property type="nucleotide sequence ID" value="NZ_BMXE01000006.1"/>
</dbReference>
<proteinExistence type="predicted"/>
<gene>
    <name evidence="2" type="ORF">GCM10007094_31610</name>
</gene>
<dbReference type="EMBL" id="BMXE01000006">
    <property type="protein sequence ID" value="GHB40008.1"/>
    <property type="molecule type" value="Genomic_DNA"/>
</dbReference>
<dbReference type="InterPro" id="IPR015392">
    <property type="entry name" value="TehB/YeaR-like_dom"/>
</dbReference>
<evidence type="ECO:0000259" key="1">
    <source>
        <dbReference type="Pfam" id="PF09313"/>
    </source>
</evidence>